<evidence type="ECO:0008006" key="4">
    <source>
        <dbReference type="Google" id="ProtNLM"/>
    </source>
</evidence>
<keyword evidence="1" id="KW-0472">Membrane</keyword>
<feature type="transmembrane region" description="Helical" evidence="1">
    <location>
        <begin position="122"/>
        <end position="142"/>
    </location>
</feature>
<name>A0ABS0HZ59_9BACT</name>
<keyword evidence="1" id="KW-1133">Transmembrane helix</keyword>
<reference evidence="2 3" key="1">
    <citation type="submission" date="2020-11" db="EMBL/GenBank/DDBJ databases">
        <authorList>
            <person name="Kim M.K."/>
        </authorList>
    </citation>
    <scope>NUCLEOTIDE SEQUENCE [LARGE SCALE GENOMIC DNA]</scope>
    <source>
        <strain evidence="2 3">BT662</strain>
    </source>
</reference>
<feature type="transmembrane region" description="Helical" evidence="1">
    <location>
        <begin position="46"/>
        <end position="65"/>
    </location>
</feature>
<proteinExistence type="predicted"/>
<sequence length="153" mass="16985">MYATVLTLHSAFRWLVLLSLIHAIFRAWSGLAAGRPFTKTDDAVRHWTATLAHVQLLLGMALYFSSPVVRANLASLRGTGVTLDAAFFAVLHPLLMLVSVVVITIGSALAKRRPTPREQFQTMLVWYGGALLSIFLFIPWPFSPLASRAFFRT</sequence>
<organism evidence="2 3">
    <name type="scientific">Hymenobacter ruricola</name>
    <dbReference type="NCBI Taxonomy" id="2791023"/>
    <lineage>
        <taxon>Bacteria</taxon>
        <taxon>Pseudomonadati</taxon>
        <taxon>Bacteroidota</taxon>
        <taxon>Cytophagia</taxon>
        <taxon>Cytophagales</taxon>
        <taxon>Hymenobacteraceae</taxon>
        <taxon>Hymenobacter</taxon>
    </lineage>
</organism>
<dbReference type="EMBL" id="JADQDM010000001">
    <property type="protein sequence ID" value="MBF9219937.1"/>
    <property type="molecule type" value="Genomic_DNA"/>
</dbReference>
<feature type="transmembrane region" description="Helical" evidence="1">
    <location>
        <begin position="85"/>
        <end position="110"/>
    </location>
</feature>
<protein>
    <recommendedName>
        <fullName evidence="4">Cytochrome B</fullName>
    </recommendedName>
</protein>
<comment type="caution">
    <text evidence="2">The sequence shown here is derived from an EMBL/GenBank/DDBJ whole genome shotgun (WGS) entry which is preliminary data.</text>
</comment>
<keyword evidence="1" id="KW-0812">Transmembrane</keyword>
<gene>
    <name evidence="2" type="ORF">I2H31_02370</name>
</gene>
<accession>A0ABS0HZ59</accession>
<dbReference type="Proteomes" id="UP000618931">
    <property type="component" value="Unassembled WGS sequence"/>
</dbReference>
<evidence type="ECO:0000313" key="3">
    <source>
        <dbReference type="Proteomes" id="UP000618931"/>
    </source>
</evidence>
<evidence type="ECO:0000313" key="2">
    <source>
        <dbReference type="EMBL" id="MBF9219937.1"/>
    </source>
</evidence>
<evidence type="ECO:0000256" key="1">
    <source>
        <dbReference type="SAM" id="Phobius"/>
    </source>
</evidence>
<dbReference type="RefSeq" id="WP_196291394.1">
    <property type="nucleotide sequence ID" value="NZ_JADQDM010000001.1"/>
</dbReference>
<keyword evidence="3" id="KW-1185">Reference proteome</keyword>
<feature type="transmembrane region" description="Helical" evidence="1">
    <location>
        <begin position="12"/>
        <end position="34"/>
    </location>
</feature>